<dbReference type="Gene3D" id="2.180.10.10">
    <property type="entry name" value="RHS repeat-associated core"/>
    <property type="match status" value="1"/>
</dbReference>
<dbReference type="NCBIfam" id="TIGR03696">
    <property type="entry name" value="Rhs_assc_core"/>
    <property type="match status" value="1"/>
</dbReference>
<dbReference type="InterPro" id="IPR050708">
    <property type="entry name" value="T6SS_VgrG/RHS"/>
</dbReference>
<reference evidence="2" key="2">
    <citation type="journal article" date="2023" name="mSystems">
        <title>Charting the Lipopeptidome of Nonpathogenic Pseudomonas.</title>
        <authorList>
            <person name="Cesa-Luna C."/>
            <person name="Geudens N."/>
            <person name="Girard L."/>
            <person name="De Roo V."/>
            <person name="Maklad H.R."/>
            <person name="Martins J.C."/>
            <person name="Hofte M."/>
            <person name="De Mot R."/>
        </authorList>
    </citation>
    <scope>NUCLEOTIDE SEQUENCE</scope>
    <source>
        <strain evidence="2">B1M3-32</strain>
    </source>
</reference>
<protein>
    <submittedName>
        <fullName evidence="2">RHS repeat-associated core domain-containing protein</fullName>
    </submittedName>
</protein>
<dbReference type="Proteomes" id="UP001139955">
    <property type="component" value="Unassembled WGS sequence"/>
</dbReference>
<evidence type="ECO:0000256" key="1">
    <source>
        <dbReference type="SAM" id="MobiDB-lite"/>
    </source>
</evidence>
<dbReference type="AlphaFoldDB" id="A0A9X2XGI5"/>
<dbReference type="EMBL" id="JAOSKY010000005">
    <property type="protein sequence ID" value="MCU7248451.1"/>
    <property type="molecule type" value="Genomic_DNA"/>
</dbReference>
<proteinExistence type="predicted"/>
<evidence type="ECO:0000313" key="2">
    <source>
        <dbReference type="EMBL" id="MCU7248451.1"/>
    </source>
</evidence>
<feature type="region of interest" description="Disordered" evidence="1">
    <location>
        <begin position="435"/>
        <end position="465"/>
    </location>
</feature>
<reference evidence="2" key="1">
    <citation type="submission" date="2022-09" db="EMBL/GenBank/DDBJ databases">
        <authorList>
            <person name="Cesa-Luna C."/>
            <person name="Girard L."/>
            <person name="Lood C."/>
            <person name="Hofte M."/>
            <person name="De Mot R."/>
        </authorList>
    </citation>
    <scope>NUCLEOTIDE SEQUENCE</scope>
    <source>
        <strain evidence="2">B1M3-32</strain>
    </source>
</reference>
<feature type="region of interest" description="Disordered" evidence="1">
    <location>
        <begin position="331"/>
        <end position="355"/>
    </location>
</feature>
<gene>
    <name evidence="2" type="ORF">OC940_11625</name>
</gene>
<sequence length="943" mass="102732">MPGSVHLRTPAVIANDSRGLAVRHIAYLRTVAGDSAQPLVSRQQHDPAGRLVVQQDPRLSTPNITTLYALDGQPLRIDNVDTGPLLVLPGLAGQELQRWDARGNHWRATYDEQIRAVAIEENGVADIETSTYADASADAGRNLRGRLIALSDPSGQVSFDGFALVLPDQPLRESRTFGDAMALVSHRTFSALGTPLEQIDAAGHRQQSTYDVAGQLNQVRLQLNGQTTWQAIQQQAQYNAAGQLVEQLTGNNLTCRWCYDPADGRLLQQTAHKDSGAVVQDLGYEYDPVGNVTAIFDHAFIPRFFANQRIDGHRAFSYDSLYRLIRATGHADAAPSDNPGRPQPTDPNDRRNYVETYDYDSGNNLIKTTHVRDGASHTHEMFIDPASNRGVRWQRGEPPPDFDSLFDRAGNLLALQPGQPLRWDNRGRLQSVTLIDRGNGPDDQETCRYSQGERVGKRHESHTPKASHFHDVRYLPGLEIRTRDTGEELHVISIAMAAGGARCLHWEKDPANVGADQWRYTLSDHLDSAVKELDGQAHLISDEGYRPFGATACLTARSAVEVSYRTLRYSNREMDDSGLYFYGARYYAPWLGRWISADPAGDADGLNLYAFVGGNPIGNIDANGEGRLPTTADFNAGLHRIIQSQNESYARHRQLAGTRHAKENLSREMTRHIEILGLTKRRVVDAQGQLDRMGSGSGVALAAARRTATLVIGKGISYGVGVAVGVGAQALGAAAPGIGNVVGVGLGIGAKVAVSGLVDYLAERSGLSATVNLKTSRLTANKIIQKAEYKQMEPLEYLVAKYRNMKPDSRKAQLKLSKEAATQSAGYLLKSTLPAMPSEAMGAISSGVAALIGLPEIIDETLGALSDKSSEKMQMFEQQITGLINEIETNQARVHAFADALSLNSISGIDIDDLDQQTSAITHLLHGLGQRVRNHRANQGTPV</sequence>
<organism evidence="2 3">
    <name type="scientific">Pseudomonas koreensis</name>
    <dbReference type="NCBI Taxonomy" id="198620"/>
    <lineage>
        <taxon>Bacteria</taxon>
        <taxon>Pseudomonadati</taxon>
        <taxon>Pseudomonadota</taxon>
        <taxon>Gammaproteobacteria</taxon>
        <taxon>Pseudomonadales</taxon>
        <taxon>Pseudomonadaceae</taxon>
        <taxon>Pseudomonas</taxon>
    </lineage>
</organism>
<dbReference type="PANTHER" id="PTHR32305:SF15">
    <property type="entry name" value="PROTEIN RHSA-RELATED"/>
    <property type="match status" value="1"/>
</dbReference>
<comment type="caution">
    <text evidence="2">The sequence shown here is derived from an EMBL/GenBank/DDBJ whole genome shotgun (WGS) entry which is preliminary data.</text>
</comment>
<dbReference type="InterPro" id="IPR022385">
    <property type="entry name" value="Rhs_assc_core"/>
</dbReference>
<keyword evidence="3" id="KW-1185">Reference proteome</keyword>
<name>A0A9X2XGI5_9PSED</name>
<dbReference type="PANTHER" id="PTHR32305">
    <property type="match status" value="1"/>
</dbReference>
<evidence type="ECO:0000313" key="3">
    <source>
        <dbReference type="Proteomes" id="UP001139955"/>
    </source>
</evidence>
<accession>A0A9X2XGI5</accession>
<dbReference type="RefSeq" id="WP_301621972.1">
    <property type="nucleotide sequence ID" value="NZ_JAOSKY010000005.1"/>
</dbReference>